<evidence type="ECO:0000256" key="1">
    <source>
        <dbReference type="SAM" id="Phobius"/>
    </source>
</evidence>
<organism evidence="3 4">
    <name type="scientific">Bacillus halotolerans</name>
    <dbReference type="NCBI Taxonomy" id="260554"/>
    <lineage>
        <taxon>Bacteria</taxon>
        <taxon>Bacillati</taxon>
        <taxon>Bacillota</taxon>
        <taxon>Bacilli</taxon>
        <taxon>Bacillales</taxon>
        <taxon>Bacillaceae</taxon>
        <taxon>Bacillus</taxon>
    </lineage>
</organism>
<evidence type="ECO:0000313" key="3">
    <source>
        <dbReference type="EMBL" id="PLS09131.1"/>
    </source>
</evidence>
<reference evidence="3 4" key="1">
    <citation type="submission" date="2017-12" db="EMBL/GenBank/DDBJ databases">
        <title>Comparative Functional Genomics of Dry Heat Resistant strains isolated from the Viking Spacecraft.</title>
        <authorList>
            <person name="Seuylemezian A."/>
            <person name="Cooper K."/>
            <person name="Vaishampayan P."/>
        </authorList>
    </citation>
    <scope>NUCLEOTIDE SEQUENCE [LARGE SCALE GENOMIC DNA]</scope>
    <source>
        <strain evidence="3 4">V48-19</strain>
    </source>
</reference>
<dbReference type="EMBL" id="JALAWA010000007">
    <property type="protein sequence ID" value="MCY9185410.1"/>
    <property type="molecule type" value="Genomic_DNA"/>
</dbReference>
<dbReference type="EMBL" id="PGUV01000002">
    <property type="protein sequence ID" value="PLS09131.1"/>
    <property type="molecule type" value="Genomic_DNA"/>
</dbReference>
<evidence type="ECO:0000313" key="4">
    <source>
        <dbReference type="Proteomes" id="UP000234803"/>
    </source>
</evidence>
<feature type="transmembrane region" description="Helical" evidence="1">
    <location>
        <begin position="169"/>
        <end position="189"/>
    </location>
</feature>
<gene>
    <name evidence="3" type="ORF">CUU63_03695</name>
    <name evidence="2" type="ORF">MOF03_12270</name>
</gene>
<dbReference type="RefSeq" id="WP_101859938.1">
    <property type="nucleotide sequence ID" value="NZ_CP070976.1"/>
</dbReference>
<sequence>MFCPQCGHQADGGKFCEKCGSPLPRQAGENQGAQAGAEAAKQAAKQFGSFVLAVLKRPYQECKTTGGEQLISGIITMVLFSLLTPLMFYILFSDGPGSASFTEIFLKPTIYFALFIFGLHALIFFSLKIAGNQVSFKDSFSRFGAFLIPFTAILILALLLFLLHTDLCFTVLAIGLIGAFFAIPPAMLSSYQHSYKGKADIIYSTTVIYLITCVAFRFIIEHYIKEIFRYIFF</sequence>
<keyword evidence="1" id="KW-0472">Membrane</keyword>
<feature type="transmembrane region" description="Helical" evidence="1">
    <location>
        <begin position="70"/>
        <end position="90"/>
    </location>
</feature>
<feature type="transmembrane region" description="Helical" evidence="1">
    <location>
        <begin position="201"/>
        <end position="220"/>
    </location>
</feature>
<comment type="caution">
    <text evidence="3">The sequence shown here is derived from an EMBL/GenBank/DDBJ whole genome shotgun (WGS) entry which is preliminary data.</text>
</comment>
<name>A0A9Q6AAT9_9BACI</name>
<reference evidence="2" key="2">
    <citation type="submission" date="2022-02" db="EMBL/GenBank/DDBJ databases">
        <title>Crop Bioprotection Bacillus Genome Sequencing.</title>
        <authorList>
            <person name="Dunlap C."/>
        </authorList>
    </citation>
    <scope>NUCLEOTIDE SEQUENCE</scope>
    <source>
        <strain evidence="2">EC49O2N-C10</strain>
    </source>
</reference>
<feature type="transmembrane region" description="Helical" evidence="1">
    <location>
        <begin position="143"/>
        <end position="163"/>
    </location>
</feature>
<dbReference type="AlphaFoldDB" id="A0A9Q6AAT9"/>
<feature type="transmembrane region" description="Helical" evidence="1">
    <location>
        <begin position="110"/>
        <end position="131"/>
    </location>
</feature>
<protein>
    <submittedName>
        <fullName evidence="2">Zinc ribbon domain-containing protein</fullName>
    </submittedName>
</protein>
<keyword evidence="1" id="KW-1133">Transmembrane helix</keyword>
<keyword evidence="1" id="KW-0812">Transmembrane</keyword>
<dbReference type="Proteomes" id="UP001073053">
    <property type="component" value="Unassembled WGS sequence"/>
</dbReference>
<dbReference type="Proteomes" id="UP000234803">
    <property type="component" value="Unassembled WGS sequence"/>
</dbReference>
<accession>A0A9Q6AAT9</accession>
<evidence type="ECO:0000313" key="2">
    <source>
        <dbReference type="EMBL" id="MCY9185410.1"/>
    </source>
</evidence>
<proteinExistence type="predicted"/>